<evidence type="ECO:0000256" key="4">
    <source>
        <dbReference type="ARBA" id="ARBA00024746"/>
    </source>
</evidence>
<dbReference type="RefSeq" id="WP_171188555.1">
    <property type="nucleotide sequence ID" value="NZ_WTPX01000113.1"/>
</dbReference>
<protein>
    <recommendedName>
        <fullName evidence="2">Basal-body rod modification protein FlgD</fullName>
    </recommendedName>
</protein>
<proteinExistence type="inferred from homology"/>
<comment type="function">
    <text evidence="4">Required for flagellar hook formation. May act as a scaffolding protein.</text>
</comment>
<keyword evidence="3" id="KW-1005">Bacterial flagellum biogenesis</keyword>
<organism evidence="5 6">
    <name type="scientific">Alienimonas chondri</name>
    <dbReference type="NCBI Taxonomy" id="2681879"/>
    <lineage>
        <taxon>Bacteria</taxon>
        <taxon>Pseudomonadati</taxon>
        <taxon>Planctomycetota</taxon>
        <taxon>Planctomycetia</taxon>
        <taxon>Planctomycetales</taxon>
        <taxon>Planctomycetaceae</taxon>
        <taxon>Alienimonas</taxon>
    </lineage>
</organism>
<gene>
    <name evidence="5" type="ORF">LzC2_30860</name>
</gene>
<dbReference type="Proteomes" id="UP000609651">
    <property type="component" value="Unassembled WGS sequence"/>
</dbReference>
<evidence type="ECO:0000313" key="5">
    <source>
        <dbReference type="EMBL" id="NNJ26989.1"/>
    </source>
</evidence>
<comment type="similarity">
    <text evidence="1">Belongs to the FlgD family.</text>
</comment>
<sequence length="138" mass="14202">MNELAFPLLSQTPAAGVSGPAEDTSGLSNLTADDFMTLLIAQLQNQDPSEPVSNEALLDQVATMRALQADIELEATLEGNAGAADLSTAASFLGKEVRGFIGASEVTGTVSRAYLADGEAFVDVDGSRLPLTSISEVA</sequence>
<accession>A0ABX1VGS4</accession>
<comment type="caution">
    <text evidence="5">The sequence shown here is derived from an EMBL/GenBank/DDBJ whole genome shotgun (WGS) entry which is preliminary data.</text>
</comment>
<evidence type="ECO:0000256" key="1">
    <source>
        <dbReference type="ARBA" id="ARBA00010577"/>
    </source>
</evidence>
<evidence type="ECO:0000313" key="6">
    <source>
        <dbReference type="Proteomes" id="UP000609651"/>
    </source>
</evidence>
<dbReference type="Pfam" id="PF03963">
    <property type="entry name" value="FlgD"/>
    <property type="match status" value="1"/>
</dbReference>
<keyword evidence="6" id="KW-1185">Reference proteome</keyword>
<evidence type="ECO:0000256" key="3">
    <source>
        <dbReference type="ARBA" id="ARBA00022795"/>
    </source>
</evidence>
<dbReference type="InterPro" id="IPR005648">
    <property type="entry name" value="FlgD"/>
</dbReference>
<dbReference type="EMBL" id="WTPX01000113">
    <property type="protein sequence ID" value="NNJ26989.1"/>
    <property type="molecule type" value="Genomic_DNA"/>
</dbReference>
<reference evidence="5 6" key="1">
    <citation type="journal article" date="2020" name="Syst. Appl. Microbiol.">
        <title>Alienimonas chondri sp. nov., a novel planctomycete isolated from the biofilm of the red alga Chondrus crispus.</title>
        <authorList>
            <person name="Vitorino I."/>
            <person name="Albuquerque L."/>
            <person name="Wiegand S."/>
            <person name="Kallscheuer N."/>
            <person name="da Costa M.S."/>
            <person name="Lobo-da-Cunha A."/>
            <person name="Jogler C."/>
            <person name="Lage O.M."/>
        </authorList>
    </citation>
    <scope>NUCLEOTIDE SEQUENCE [LARGE SCALE GENOMIC DNA]</scope>
    <source>
        <strain evidence="5 6">LzC2</strain>
    </source>
</reference>
<name>A0ABX1VGS4_9PLAN</name>
<evidence type="ECO:0000256" key="2">
    <source>
        <dbReference type="ARBA" id="ARBA00016013"/>
    </source>
</evidence>